<reference evidence="7" key="1">
    <citation type="submission" date="2019-11" db="EMBL/GenBank/DDBJ databases">
        <authorList>
            <person name="Feng L."/>
        </authorList>
    </citation>
    <scope>NUCLEOTIDE SEQUENCE</scope>
    <source>
        <strain evidence="7">IbartlettiiLFYP30</strain>
    </source>
</reference>
<dbReference type="SUPFAM" id="SSF46785">
    <property type="entry name" value="Winged helix' DNA-binding domain"/>
    <property type="match status" value="1"/>
</dbReference>
<dbReference type="InterPro" id="IPR051054">
    <property type="entry name" value="SorC_transcr_regulators"/>
</dbReference>
<sequence>MKKILGDTRLMLKCCVMYYENEMGQNEIAQKLGISRPTVSKLLKEAKERGYLRIEIVGPQEQNCYKLERELEEKFGLKEAIVVEDKHDDIFQKEELGAEVAKYLYRIIQEGDIIGVSMGTTLKMIPQYAKVKRFNKIEFIPLVGGIGEADMTTHSNQLVVELSKGMGGKFKLLHGPAIVSNENIINILRQDKNIKDVFKAMDKMNIAVVGIGSPIDENSNVIKNGYFNSKDIETFKERKAAGDICLNVYDIDGNIQNYEYNKCVFGMNIEKLRDVDKVVGIACGIEKLNAVIGAINGNYVNVLAVSYSLAKALLDYQL</sequence>
<feature type="domain" description="Sugar-binding" evidence="5">
    <location>
        <begin position="63"/>
        <end position="314"/>
    </location>
</feature>
<evidence type="ECO:0000259" key="5">
    <source>
        <dbReference type="Pfam" id="PF04198"/>
    </source>
</evidence>
<protein>
    <submittedName>
        <fullName evidence="7">Sorbitol operon regulator</fullName>
    </submittedName>
</protein>
<evidence type="ECO:0000313" key="7">
    <source>
        <dbReference type="EMBL" id="VYU39251.1"/>
    </source>
</evidence>
<dbReference type="GO" id="GO:0003700">
    <property type="term" value="F:DNA-binding transcription factor activity"/>
    <property type="evidence" value="ECO:0007669"/>
    <property type="project" value="InterPro"/>
</dbReference>
<proteinExistence type="inferred from homology"/>
<dbReference type="InterPro" id="IPR036390">
    <property type="entry name" value="WH_DNA-bd_sf"/>
</dbReference>
<dbReference type="InterPro" id="IPR037171">
    <property type="entry name" value="NagB/RpiA_transferase-like"/>
</dbReference>
<name>A0A6N3EKH6_9FIRM</name>
<dbReference type="PANTHER" id="PTHR34294:SF1">
    <property type="entry name" value="TRANSCRIPTIONAL REGULATOR LSRR"/>
    <property type="match status" value="1"/>
</dbReference>
<evidence type="ECO:0000256" key="2">
    <source>
        <dbReference type="ARBA" id="ARBA00023015"/>
    </source>
</evidence>
<dbReference type="PANTHER" id="PTHR34294">
    <property type="entry name" value="TRANSCRIPTIONAL REGULATOR-RELATED"/>
    <property type="match status" value="1"/>
</dbReference>
<feature type="domain" description="HTH marR-type" evidence="6">
    <location>
        <begin position="25"/>
        <end position="55"/>
    </location>
</feature>
<dbReference type="SUPFAM" id="SSF100950">
    <property type="entry name" value="NagB/RpiA/CoA transferase-like"/>
    <property type="match status" value="1"/>
</dbReference>
<evidence type="ECO:0000256" key="4">
    <source>
        <dbReference type="ARBA" id="ARBA00023163"/>
    </source>
</evidence>
<dbReference type="InterPro" id="IPR000835">
    <property type="entry name" value="HTH_MarR-typ"/>
</dbReference>
<organism evidence="7">
    <name type="scientific">Intestinibacter bartlettii</name>
    <dbReference type="NCBI Taxonomy" id="261299"/>
    <lineage>
        <taxon>Bacteria</taxon>
        <taxon>Bacillati</taxon>
        <taxon>Bacillota</taxon>
        <taxon>Clostridia</taxon>
        <taxon>Peptostreptococcales</taxon>
        <taxon>Peptostreptococcaceae</taxon>
        <taxon>Intestinibacter</taxon>
    </lineage>
</organism>
<evidence type="ECO:0000259" key="6">
    <source>
        <dbReference type="Pfam" id="PF12802"/>
    </source>
</evidence>
<dbReference type="GO" id="GO:0030246">
    <property type="term" value="F:carbohydrate binding"/>
    <property type="evidence" value="ECO:0007669"/>
    <property type="project" value="InterPro"/>
</dbReference>
<evidence type="ECO:0000256" key="3">
    <source>
        <dbReference type="ARBA" id="ARBA00023125"/>
    </source>
</evidence>
<dbReference type="Pfam" id="PF04198">
    <property type="entry name" value="Sugar-bind"/>
    <property type="match status" value="1"/>
</dbReference>
<dbReference type="EMBL" id="CACRUE010000034">
    <property type="protein sequence ID" value="VYU39251.1"/>
    <property type="molecule type" value="Genomic_DNA"/>
</dbReference>
<dbReference type="InterPro" id="IPR007324">
    <property type="entry name" value="Sugar-bd_dom_put"/>
</dbReference>
<dbReference type="GO" id="GO:0003677">
    <property type="term" value="F:DNA binding"/>
    <property type="evidence" value="ECO:0007669"/>
    <property type="project" value="UniProtKB-KW"/>
</dbReference>
<dbReference type="Gene3D" id="3.40.50.1360">
    <property type="match status" value="1"/>
</dbReference>
<dbReference type="Gene3D" id="1.10.10.60">
    <property type="entry name" value="Homeodomain-like"/>
    <property type="match status" value="1"/>
</dbReference>
<dbReference type="RefSeq" id="WP_024038570.1">
    <property type="nucleotide sequence ID" value="NZ_CACRUE010000034.1"/>
</dbReference>
<keyword evidence="2" id="KW-0805">Transcription regulation</keyword>
<keyword evidence="4" id="KW-0804">Transcription</keyword>
<comment type="similarity">
    <text evidence="1">Belongs to the SorC transcriptional regulatory family.</text>
</comment>
<evidence type="ECO:0000256" key="1">
    <source>
        <dbReference type="ARBA" id="ARBA00010466"/>
    </source>
</evidence>
<dbReference type="Pfam" id="PF12802">
    <property type="entry name" value="MarR_2"/>
    <property type="match status" value="1"/>
</dbReference>
<accession>A0A6N3EKH6</accession>
<dbReference type="AlphaFoldDB" id="A0A6N3EKH6"/>
<keyword evidence="3" id="KW-0238">DNA-binding</keyword>
<gene>
    <name evidence="7" type="primary">sorC</name>
    <name evidence="7" type="ORF">IBLFYP30_00262</name>
</gene>